<dbReference type="SUPFAM" id="SSF109604">
    <property type="entry name" value="HD-domain/PDEase-like"/>
    <property type="match status" value="1"/>
</dbReference>
<protein>
    <recommendedName>
        <fullName evidence="2">SidE PDE domain-containing protein</fullName>
    </recommendedName>
</protein>
<dbReference type="Proteomes" id="UP000254230">
    <property type="component" value="Unassembled WGS sequence"/>
</dbReference>
<name>A0A378KVC8_9GAMM</name>
<sequence>MSNTSIYIDGILVSSQNISAKSSSSNEWNIGLLEILEKKNLSPNLFHQDNTKNLSFDSDINEHAKWLFNNIYKIPYPVSKQEVIVPGFARYAHGLTHVSRAAHYIPVFSNLYRRHRIKDSEKLTEEDIKLLQIATLFHDSAREDENEDQWDHESAILLYHYLRHVLGVNRDKACSIAEATANKDLHKTGYFKIYETDNGQISWQFDSSITKDNYQKSIYHQLIHDVDCLDIIRARPAFDAKYLDFYQIAAKDNPLALDEMAQLICEARSLITYHGDAYGTIDPSCKINYEQENGFQAIAQDIERYNYPILKALNKELLPFELVIELPLVELTPYDPQKELTQENLEAALREGKILARSIIYVSEEVAFNSTSGIKGNKAKIEIEKSMRRPGVATPSSKPDRFNKHGNPYRSVSLLGYGAGVWSNVGFLMINPNPADIQLISSIDADTGYQKKSIWKNNVTQDIDEINQQYADLHQALKLGGQYRMMHNGDFTTHSELLYHCKKIDAIYFTQDQTPNTPFLPPFFGILQAVYLRNEYETAYENTKAAYILTYGPEQGEQEFIAEFGEKRILPIIEYSFKHNQIHPIAENELNDELLIKQWTAMCSRYIRTQISTGHTDVLEDNFDSIKVKSMYYIQEYQPDCYYSDEELQSLLHQTDYYLFNKQYIHGNRVLPADTNYPAHLRDRINHAIDEERQAISIEIEDRLYDELVSEKSSILSEHSYALIMQSTRLQNKLKNSSGVLERLFNNIPVIPDNKSEKYAYNPMIGPQKEILRHGSNRKDPYYGTPIIPNVCISLDKQIKLIRTLSLDMNACLYARINAESKLDREDIVHLVYGQCSIIFMSEEPTSESQRTATESQYIITENRFYYYDQLNETLHEIPINENQTTYLQYYRALAPKKLSFEQLSRITSFITAYSPIGQFKLNPELFSLIMNKIKNDVFSDGTYDNSLFQYRFQEFCTVFFELLKLLPGGNLSPNELHILERLLAEIQTAHASDMSYSQETMEPILHFFREKIQNEQVDSHQSGIPTPSSNGSGTTVQYDEQVTINPVESTAESEAILQHVNHDSPSFLNQHIGKVTGTALGIIGSLFISSFDAPEFITKKLSSLSSATVRILSTAIGALIGFGVGAVLDEKRSASNAQTLSNDAISLCSTSKLLAGLSANSNQEHGNSIDVDPVYTTIYSEQTSGTELQIEDNSQDDLQLSN</sequence>
<gene>
    <name evidence="3" type="ORF">Lqua_2118</name>
    <name evidence="4" type="ORF">NCTC12376_02332</name>
</gene>
<dbReference type="Gene3D" id="1.10.3210.10">
    <property type="entry name" value="Hypothetical protein af1432"/>
    <property type="match status" value="1"/>
</dbReference>
<feature type="transmembrane region" description="Helical" evidence="1">
    <location>
        <begin position="1108"/>
        <end position="1129"/>
    </location>
</feature>
<feature type="domain" description="SidE PDE" evidence="2">
    <location>
        <begin position="89"/>
        <end position="276"/>
    </location>
</feature>
<evidence type="ECO:0000313" key="5">
    <source>
        <dbReference type="Proteomes" id="UP000054639"/>
    </source>
</evidence>
<dbReference type="AlphaFoldDB" id="A0A378KVC8"/>
<evidence type="ECO:0000313" key="4">
    <source>
        <dbReference type="EMBL" id="STY18512.1"/>
    </source>
</evidence>
<reference evidence="4 6" key="2">
    <citation type="submission" date="2018-06" db="EMBL/GenBank/DDBJ databases">
        <authorList>
            <consortium name="Pathogen Informatics"/>
            <person name="Doyle S."/>
        </authorList>
    </citation>
    <scope>NUCLEOTIDE SEQUENCE [LARGE SCALE GENOMIC DNA]</scope>
    <source>
        <strain evidence="4 6">NCTC12376</strain>
    </source>
</reference>
<accession>A0A378KVC8</accession>
<organism evidence="4 6">
    <name type="scientific">Legionella quateirensis</name>
    <dbReference type="NCBI Taxonomy" id="45072"/>
    <lineage>
        <taxon>Bacteria</taxon>
        <taxon>Pseudomonadati</taxon>
        <taxon>Pseudomonadota</taxon>
        <taxon>Gammaproteobacteria</taxon>
        <taxon>Legionellales</taxon>
        <taxon>Legionellaceae</taxon>
        <taxon>Legionella</taxon>
    </lineage>
</organism>
<evidence type="ECO:0000313" key="6">
    <source>
        <dbReference type="Proteomes" id="UP000254230"/>
    </source>
</evidence>
<dbReference type="RefSeq" id="WP_058474263.1">
    <property type="nucleotide sequence ID" value="NZ_CAAAIL010000001.1"/>
</dbReference>
<keyword evidence="1" id="KW-1133">Transmembrane helix</keyword>
<dbReference type="Proteomes" id="UP000054639">
    <property type="component" value="Unassembled WGS sequence"/>
</dbReference>
<reference evidence="3 5" key="1">
    <citation type="submission" date="2015-11" db="EMBL/GenBank/DDBJ databases">
        <title>Genomic analysis of 38 Legionella species identifies large and diverse effector repertoires.</title>
        <authorList>
            <person name="Burstein D."/>
            <person name="Amaro F."/>
            <person name="Zusman T."/>
            <person name="Lifshitz Z."/>
            <person name="Cohen O."/>
            <person name="Gilbert J.A."/>
            <person name="Pupko T."/>
            <person name="Shuman H.A."/>
            <person name="Segal G."/>
        </authorList>
    </citation>
    <scope>NUCLEOTIDE SEQUENCE [LARGE SCALE GENOMIC DNA]</scope>
    <source>
        <strain evidence="3 5">ATCC 49507</strain>
    </source>
</reference>
<dbReference type="OrthoDB" id="5651617at2"/>
<keyword evidence="1" id="KW-0472">Membrane</keyword>
<evidence type="ECO:0000313" key="3">
    <source>
        <dbReference type="EMBL" id="KTD47725.1"/>
    </source>
</evidence>
<proteinExistence type="predicted"/>
<dbReference type="Pfam" id="PF12252">
    <property type="entry name" value="SidE_PDE"/>
    <property type="match status" value="1"/>
</dbReference>
<keyword evidence="1" id="KW-0812">Transmembrane</keyword>
<dbReference type="EMBL" id="UGOW01000001">
    <property type="protein sequence ID" value="STY18512.1"/>
    <property type="molecule type" value="Genomic_DNA"/>
</dbReference>
<keyword evidence="5" id="KW-1185">Reference proteome</keyword>
<evidence type="ECO:0000259" key="2">
    <source>
        <dbReference type="Pfam" id="PF12252"/>
    </source>
</evidence>
<evidence type="ECO:0000256" key="1">
    <source>
        <dbReference type="SAM" id="Phobius"/>
    </source>
</evidence>
<dbReference type="InterPro" id="IPR021014">
    <property type="entry name" value="SidE_PDE"/>
</dbReference>
<dbReference type="EMBL" id="LNYR01000031">
    <property type="protein sequence ID" value="KTD47725.1"/>
    <property type="molecule type" value="Genomic_DNA"/>
</dbReference>